<dbReference type="SUPFAM" id="SSF56112">
    <property type="entry name" value="Protein kinase-like (PK-like)"/>
    <property type="match status" value="1"/>
</dbReference>
<evidence type="ECO:0000313" key="2">
    <source>
        <dbReference type="EMBL" id="KIM97540.1"/>
    </source>
</evidence>
<dbReference type="Proteomes" id="UP000054321">
    <property type="component" value="Unassembled WGS sequence"/>
</dbReference>
<dbReference type="InterPro" id="IPR011009">
    <property type="entry name" value="Kinase-like_dom_sf"/>
</dbReference>
<evidence type="ECO:0000259" key="1">
    <source>
        <dbReference type="Pfam" id="PF01636"/>
    </source>
</evidence>
<evidence type="ECO:0000313" key="3">
    <source>
        <dbReference type="Proteomes" id="UP000054321"/>
    </source>
</evidence>
<dbReference type="Pfam" id="PF01636">
    <property type="entry name" value="APH"/>
    <property type="match status" value="1"/>
</dbReference>
<dbReference type="InterPro" id="IPR051035">
    <property type="entry name" value="Mito_inheritance_9"/>
</dbReference>
<dbReference type="OrthoDB" id="2968323at2759"/>
<dbReference type="InParanoid" id="A0A0C3GN51"/>
<dbReference type="HOGENOM" id="CLU_019189_13_1_1"/>
<dbReference type="InterPro" id="IPR002575">
    <property type="entry name" value="Aminoglycoside_PTrfase"/>
</dbReference>
<reference evidence="3" key="2">
    <citation type="submission" date="2015-01" db="EMBL/GenBank/DDBJ databases">
        <title>Evolutionary Origins and Diversification of the Mycorrhizal Mutualists.</title>
        <authorList>
            <consortium name="DOE Joint Genome Institute"/>
            <consortium name="Mycorrhizal Genomics Consortium"/>
            <person name="Kohler A."/>
            <person name="Kuo A."/>
            <person name="Nagy L.G."/>
            <person name="Floudas D."/>
            <person name="Copeland A."/>
            <person name="Barry K.W."/>
            <person name="Cichocki N."/>
            <person name="Veneault-Fourrey C."/>
            <person name="LaButti K."/>
            <person name="Lindquist E.A."/>
            <person name="Lipzen A."/>
            <person name="Lundell T."/>
            <person name="Morin E."/>
            <person name="Murat C."/>
            <person name="Riley R."/>
            <person name="Ohm R."/>
            <person name="Sun H."/>
            <person name="Tunlid A."/>
            <person name="Henrissat B."/>
            <person name="Grigoriev I.V."/>
            <person name="Hibbett D.S."/>
            <person name="Martin F."/>
        </authorList>
    </citation>
    <scope>NUCLEOTIDE SEQUENCE [LARGE SCALE GENOMIC DNA]</scope>
    <source>
        <strain evidence="3">Zn</strain>
    </source>
</reference>
<sequence>MLIFVVEAISEEELYKYTRNRWIFNESVQLSKRYLKFDLQQLLKAAVTAVADGGARYCTRVLKCREGLNNKAYLLTMDNGSEVFAKLPNSIAGPAFYTTASEVATREFLRNVLNIPTPRIISWSADQNNPVGAEYILEEKAPGKPLGSLWYQWPMKDRLKLISQIVEIERQLTSTKFTQSGCIYFKGDIPENMSIDCKLVSHVPLQSSELDRFRLGPLTSSGLWRGDRAGMNMNRGPYNKPLEFVEAMATNEKLFIKSHAHPRMNYHRSSTELELPEEILGLLDQYLQLAPAMVPPPGMDDTHSPTLWHPDLHLDNVFVDPDSKQITRIIDWQSAAVMPLYYHCGIPRMFKHPGIVSNGWALSEPPEDYDTLDENEKAKIDSARNSEACHKYYEVETKSSNPRHWAALQLENAEVRTEPSRLVVNVWEDRDVFFLRRALLEIMEQWPNLCPESGACPVSFNEQELAVHAAEEESMSNVGEILRLFRDNWGLPPNGMVDPAEFDQVRTAIMELRESFIESADDEAERELFARLWPYQDADR</sequence>
<name>A0A0C3GN51_OIDMZ</name>
<keyword evidence="3" id="KW-1185">Reference proteome</keyword>
<proteinExistence type="predicted"/>
<dbReference type="PANTHER" id="PTHR36091:SF2">
    <property type="entry name" value="AMINOGLYCOSIDE PHOSPHOTRANSFERASE DOMAIN-CONTAINING PROTEIN"/>
    <property type="match status" value="1"/>
</dbReference>
<reference evidence="2 3" key="1">
    <citation type="submission" date="2014-04" db="EMBL/GenBank/DDBJ databases">
        <authorList>
            <consortium name="DOE Joint Genome Institute"/>
            <person name="Kuo A."/>
            <person name="Martino E."/>
            <person name="Perotto S."/>
            <person name="Kohler A."/>
            <person name="Nagy L.G."/>
            <person name="Floudas D."/>
            <person name="Copeland A."/>
            <person name="Barry K.W."/>
            <person name="Cichocki N."/>
            <person name="Veneault-Fourrey C."/>
            <person name="LaButti K."/>
            <person name="Lindquist E.A."/>
            <person name="Lipzen A."/>
            <person name="Lundell T."/>
            <person name="Morin E."/>
            <person name="Murat C."/>
            <person name="Sun H."/>
            <person name="Tunlid A."/>
            <person name="Henrissat B."/>
            <person name="Grigoriev I.V."/>
            <person name="Hibbett D.S."/>
            <person name="Martin F."/>
            <person name="Nordberg H.P."/>
            <person name="Cantor M.N."/>
            <person name="Hua S.X."/>
        </authorList>
    </citation>
    <scope>NUCLEOTIDE SEQUENCE [LARGE SCALE GENOMIC DNA]</scope>
    <source>
        <strain evidence="2 3">Zn</strain>
    </source>
</reference>
<protein>
    <recommendedName>
        <fullName evidence="1">Aminoglycoside phosphotransferase domain-containing protein</fullName>
    </recommendedName>
</protein>
<gene>
    <name evidence="2" type="ORF">OIDMADRAFT_204366</name>
</gene>
<dbReference type="EMBL" id="KN832882">
    <property type="protein sequence ID" value="KIM97540.1"/>
    <property type="molecule type" value="Genomic_DNA"/>
</dbReference>
<dbReference type="GO" id="GO:0005739">
    <property type="term" value="C:mitochondrion"/>
    <property type="evidence" value="ECO:0007669"/>
    <property type="project" value="TreeGrafter"/>
</dbReference>
<dbReference type="FunCoup" id="A0A0C3GN51">
    <property type="interactions" value="23"/>
</dbReference>
<accession>A0A0C3GN51</accession>
<organism evidence="2 3">
    <name type="scientific">Oidiodendron maius (strain Zn)</name>
    <dbReference type="NCBI Taxonomy" id="913774"/>
    <lineage>
        <taxon>Eukaryota</taxon>
        <taxon>Fungi</taxon>
        <taxon>Dikarya</taxon>
        <taxon>Ascomycota</taxon>
        <taxon>Pezizomycotina</taxon>
        <taxon>Leotiomycetes</taxon>
        <taxon>Leotiomycetes incertae sedis</taxon>
        <taxon>Myxotrichaceae</taxon>
        <taxon>Oidiodendron</taxon>
    </lineage>
</organism>
<feature type="domain" description="Aminoglycoside phosphotransferase" evidence="1">
    <location>
        <begin position="260"/>
        <end position="342"/>
    </location>
</feature>
<dbReference type="Gene3D" id="3.90.1200.10">
    <property type="match status" value="1"/>
</dbReference>
<dbReference type="AlphaFoldDB" id="A0A0C3GN51"/>
<dbReference type="PANTHER" id="PTHR36091">
    <property type="entry name" value="ALTERED INHERITANCE OF MITOCHONDRIA PROTEIN 9, MITOCHONDRIAL"/>
    <property type="match status" value="1"/>
</dbReference>